<keyword evidence="5" id="KW-0378">Hydrolase</keyword>
<dbReference type="Gene3D" id="3.30.830.10">
    <property type="entry name" value="Metalloenzyme, LuxS/M16 peptidase-like"/>
    <property type="match status" value="4"/>
</dbReference>
<dbReference type="AlphaFoldDB" id="A0A5C1QRK5"/>
<dbReference type="Proteomes" id="UP000324209">
    <property type="component" value="Chromosome"/>
</dbReference>
<dbReference type="EMBL" id="CP036150">
    <property type="protein sequence ID" value="QEN09264.1"/>
    <property type="molecule type" value="Genomic_DNA"/>
</dbReference>
<dbReference type="PROSITE" id="PS00143">
    <property type="entry name" value="INSULINASE"/>
    <property type="match status" value="1"/>
</dbReference>
<dbReference type="GO" id="GO:0004222">
    <property type="term" value="F:metalloendopeptidase activity"/>
    <property type="evidence" value="ECO:0007669"/>
    <property type="project" value="InterPro"/>
</dbReference>
<gene>
    <name evidence="12" type="ORF">EXM22_15225</name>
</gene>
<feature type="compositionally biased region" description="Basic and acidic residues" evidence="9">
    <location>
        <begin position="250"/>
        <end position="270"/>
    </location>
</feature>
<evidence type="ECO:0000256" key="8">
    <source>
        <dbReference type="RuleBase" id="RU004447"/>
    </source>
</evidence>
<keyword evidence="4" id="KW-0479">Metal-binding</keyword>
<feature type="domain" description="Peptidase M16 N-terminal" evidence="10">
    <location>
        <begin position="52"/>
        <end position="169"/>
    </location>
</feature>
<evidence type="ECO:0000256" key="7">
    <source>
        <dbReference type="ARBA" id="ARBA00023049"/>
    </source>
</evidence>
<keyword evidence="6" id="KW-0862">Zinc</keyword>
<dbReference type="GO" id="GO:0046872">
    <property type="term" value="F:metal ion binding"/>
    <property type="evidence" value="ECO:0007669"/>
    <property type="project" value="UniProtKB-KW"/>
</dbReference>
<keyword evidence="13" id="KW-1185">Reference proteome</keyword>
<organism evidence="12 13">
    <name type="scientific">Oceanispirochaeta crateris</name>
    <dbReference type="NCBI Taxonomy" id="2518645"/>
    <lineage>
        <taxon>Bacteria</taxon>
        <taxon>Pseudomonadati</taxon>
        <taxon>Spirochaetota</taxon>
        <taxon>Spirochaetia</taxon>
        <taxon>Spirochaetales</taxon>
        <taxon>Spirochaetaceae</taxon>
        <taxon>Oceanispirochaeta</taxon>
    </lineage>
</organism>
<evidence type="ECO:0000259" key="11">
    <source>
        <dbReference type="Pfam" id="PF05193"/>
    </source>
</evidence>
<name>A0A5C1QRK5_9SPIO</name>
<dbReference type="OrthoDB" id="9811314at2"/>
<sequence length="933" mass="107657">MNHMRKYTYLLILFVLLHPLLWGEGQGEAIPLEPTVLHGTLDNGMQYYIKHNETPENRAVLRLAVNAGSLMEDPDQLGMAHFLEHMAFNGTASYEKNDLVHYLQGIGMQFGPDINAHTSFDETVYKLMIPLDQPENLSTGLDILEQWAFHMSLETKDIEEERGIILEEWRRGLGASRRMMDAAYPQIMYKSQYGERLPIGTEESIKTSTAESIRRFYNDWYRPDLMAIVAVGDFNPEDIENEIKERFEKYSNPQRPRERVEPPVPDHRETVFTNQSDPEATWTAAIVFNKFPKTEIRNKADIRDGLMEDLYLTMFNNRLEDLQNSPEPPFSYAYVDFSSLTREKTFHTMTVVTAEDDLYGGFKTLLTEEKRIKDHGFTESELIRARKELYSRMFTAYNNRNNRESAELAEEYVRHFLDQSPAPGIEYLWSVFNESIESIKLEDIREKSHQWLSEENRVIYTMSPQRDDLEAIDPIVLSGIKFKVNQTETEVLEDKVTESSLMEHVPEAGSIIGRRELTEAKAEELTLSNGVRVVLKKTDFKENEILFSAMSPGGISLAEDENYLSASFASQIVKLGGVGAFSKQDLDRVLAGSTASLQPVISEMSSGVRGSSTRKDLETLFQLNYLYFSAPRLDKPMWDSYRTRLGNNLKNRDSNPMTQYSDLLISLLYQDHPRSQPLKEEMLPEIDPAMAFDFYRDRFSQAENFTFFITGSFDEEQLIPLIETYLASLPNAGSPETWQDRNLRYPKGQIRESLSSGQDPVSYVTMIYPGEWEWSNLETQLIQAVSDSLQMMITEEIRENAAGTYSPSVSVTPAKVPYEDYYFMISFSCDPERTEDLVNLVKQTLNNIKDGKIEDRFVQDVIKARTVLLEEEQRKNNFWLSRLERNYFLDLDDSDIVAVNELEGNYTKEVFQDRISRYFSDEDNLEVILYPAE</sequence>
<comment type="cofactor">
    <cofactor evidence="1">
        <name>Zn(2+)</name>
        <dbReference type="ChEBI" id="CHEBI:29105"/>
    </cofactor>
</comment>
<feature type="region of interest" description="Disordered" evidence="9">
    <location>
        <begin position="250"/>
        <end position="271"/>
    </location>
</feature>
<dbReference type="InterPro" id="IPR007863">
    <property type="entry name" value="Peptidase_M16_C"/>
</dbReference>
<evidence type="ECO:0000256" key="5">
    <source>
        <dbReference type="ARBA" id="ARBA00022801"/>
    </source>
</evidence>
<dbReference type="InterPro" id="IPR011249">
    <property type="entry name" value="Metalloenz_LuxS/M16"/>
</dbReference>
<dbReference type="InterPro" id="IPR001431">
    <property type="entry name" value="Pept_M16_Zn_BS"/>
</dbReference>
<dbReference type="RefSeq" id="WP_149487339.1">
    <property type="nucleotide sequence ID" value="NZ_CP036150.1"/>
</dbReference>
<dbReference type="PANTHER" id="PTHR43690">
    <property type="entry name" value="NARDILYSIN"/>
    <property type="match status" value="1"/>
</dbReference>
<protein>
    <submittedName>
        <fullName evidence="12">Insulinase family protein</fullName>
    </submittedName>
</protein>
<keyword evidence="7" id="KW-0482">Metalloprotease</keyword>
<evidence type="ECO:0000313" key="12">
    <source>
        <dbReference type="EMBL" id="QEN09264.1"/>
    </source>
</evidence>
<evidence type="ECO:0000256" key="9">
    <source>
        <dbReference type="SAM" id="MobiDB-lite"/>
    </source>
</evidence>
<evidence type="ECO:0000259" key="10">
    <source>
        <dbReference type="Pfam" id="PF00675"/>
    </source>
</evidence>
<evidence type="ECO:0000256" key="2">
    <source>
        <dbReference type="ARBA" id="ARBA00007261"/>
    </source>
</evidence>
<dbReference type="InterPro" id="IPR050626">
    <property type="entry name" value="Peptidase_M16"/>
</dbReference>
<dbReference type="KEGG" id="ock:EXM22_15225"/>
<dbReference type="GO" id="GO:0006508">
    <property type="term" value="P:proteolysis"/>
    <property type="evidence" value="ECO:0007669"/>
    <property type="project" value="UniProtKB-KW"/>
</dbReference>
<dbReference type="PANTHER" id="PTHR43690:SF34">
    <property type="entry name" value="ZINC PROTEASE PQQL-LIKE"/>
    <property type="match status" value="1"/>
</dbReference>
<dbReference type="Pfam" id="PF00675">
    <property type="entry name" value="Peptidase_M16"/>
    <property type="match status" value="1"/>
</dbReference>
<evidence type="ECO:0000256" key="1">
    <source>
        <dbReference type="ARBA" id="ARBA00001947"/>
    </source>
</evidence>
<comment type="similarity">
    <text evidence="2 8">Belongs to the peptidase M16 family.</text>
</comment>
<accession>A0A5C1QRK5</accession>
<dbReference type="Pfam" id="PF05193">
    <property type="entry name" value="Peptidase_M16_C"/>
    <property type="match status" value="2"/>
</dbReference>
<evidence type="ECO:0000256" key="3">
    <source>
        <dbReference type="ARBA" id="ARBA00022670"/>
    </source>
</evidence>
<evidence type="ECO:0000256" key="4">
    <source>
        <dbReference type="ARBA" id="ARBA00022723"/>
    </source>
</evidence>
<evidence type="ECO:0000313" key="13">
    <source>
        <dbReference type="Proteomes" id="UP000324209"/>
    </source>
</evidence>
<feature type="domain" description="Peptidase M16 C-terminal" evidence="11">
    <location>
        <begin position="692"/>
        <end position="855"/>
    </location>
</feature>
<evidence type="ECO:0000256" key="6">
    <source>
        <dbReference type="ARBA" id="ARBA00022833"/>
    </source>
</evidence>
<dbReference type="SUPFAM" id="SSF63411">
    <property type="entry name" value="LuxS/MPP-like metallohydrolase"/>
    <property type="match status" value="4"/>
</dbReference>
<reference evidence="12 13" key="1">
    <citation type="submission" date="2019-02" db="EMBL/GenBank/DDBJ databases">
        <title>Complete Genome Sequence and Methylome Analysis of free living Spirochaetas.</title>
        <authorList>
            <person name="Fomenkov A."/>
            <person name="Dubinina G."/>
            <person name="Leshcheva N."/>
            <person name="Mikheeva N."/>
            <person name="Grabovich M."/>
            <person name="Vincze T."/>
            <person name="Roberts R.J."/>
        </authorList>
    </citation>
    <scope>NUCLEOTIDE SEQUENCE [LARGE SCALE GENOMIC DNA]</scope>
    <source>
        <strain evidence="12 13">K2</strain>
    </source>
</reference>
<feature type="domain" description="Peptidase M16 C-terminal" evidence="11">
    <location>
        <begin position="209"/>
        <end position="389"/>
    </location>
</feature>
<proteinExistence type="inferred from homology"/>
<dbReference type="InterPro" id="IPR011765">
    <property type="entry name" value="Pept_M16_N"/>
</dbReference>
<keyword evidence="3" id="KW-0645">Protease</keyword>